<feature type="domain" description="CMP/dCMP-type deaminase" evidence="6">
    <location>
        <begin position="15"/>
        <end position="141"/>
    </location>
</feature>
<dbReference type="InterPro" id="IPR016193">
    <property type="entry name" value="Cytidine_deaminase-like"/>
</dbReference>
<reference evidence="7" key="2">
    <citation type="submission" date="2025-08" db="UniProtKB">
        <authorList>
            <consortium name="Ensembl"/>
        </authorList>
    </citation>
    <scope>IDENTIFICATION</scope>
    <source>
        <strain evidence="7">breed Abyssinian</strain>
    </source>
</reference>
<dbReference type="PANTHER" id="PTHR13857">
    <property type="entry name" value="MRNA EDITING ENZYME"/>
    <property type="match status" value="1"/>
</dbReference>
<reference evidence="7" key="3">
    <citation type="submission" date="2025-09" db="UniProtKB">
        <authorList>
            <consortium name="Ensembl"/>
        </authorList>
    </citation>
    <scope>IDENTIFICATION</scope>
    <source>
        <strain evidence="7">breed Abyssinian</strain>
    </source>
</reference>
<sequence>MEPWRPSPRNPMDRIDPNTFRFHFPNLLYASGRKLCYLCFQVETGDYFSCDDSDRGVFRNKVHPWARCHAEQCFLSWFRDQYPCRDEYYNVTWFLSWSPCPTCAEEVVEFLEEYRNLTLSIFTSRLYYFYHPNYQQGLRKLWDAGVQLDIMSCDDFEHCWDNFVDHKGMRFQRRNLLKDYDFLAAELQEILRNPMDRIDPNTFRFHFPNLLYASGRKLCYLCFQVETEDYFSCDDSDRGVFRNKVHPWARCHAEQCFLSWFRDQYPYRDEYYNVTWFLSWSPCPTCAEEVVEFLEEYRNLTLSIFTSRLYYFWDPNYQEGLCKLWDAGVQLDIMSCDDFKHCWDNFVDHKGMRFQRRNLLKDYDFLAAELQEILRNPMDRIDPNTFRFHFPNLLYASGRKLCYLCFQVETEDYFSCDDSDRGVFRNKVHPWARCHAEQCFLSWFRDQYPYRDEYYNVTWFLSWSPCPTCAEEVVEFLEEYRNLTLSIFTSRLYYFWDPNYQEGLCKLWDAGVQLDIMSCDDFKHCWDNFVDHKGMRFQRRNLLKDYDFLAAELQEILRNPTDRIDPNTFRFHFPNLLYASGRKLCYLCFQVETEDYFSYNDSDRGVFRNKVHPWARCHAEQCFLSWFRDQYPYRDEYYNVTWFLSWSPCPTCAEEVVEFLEEYRNLTLSIFTSRLYYFWDPNYQEGLCKLWDAGVQLDIMSCDDFKHCWDNFVDHKGMRFRRRNLLKGYDFLAAKLQEILR</sequence>
<proteinExistence type="inferred from homology"/>
<accession>A0ABI8A989</accession>
<dbReference type="PROSITE" id="PS51747">
    <property type="entry name" value="CYT_DCMP_DEAMINASES_2"/>
    <property type="match status" value="4"/>
</dbReference>
<feature type="domain" description="CMP/dCMP-type deaminase" evidence="6">
    <location>
        <begin position="198"/>
        <end position="324"/>
    </location>
</feature>
<evidence type="ECO:0000256" key="3">
    <source>
        <dbReference type="ARBA" id="ARBA00022723"/>
    </source>
</evidence>
<dbReference type="InterPro" id="IPR002125">
    <property type="entry name" value="CMP_dCMP_dom"/>
</dbReference>
<dbReference type="GeneTree" id="ENSGT00940000162772"/>
<protein>
    <recommendedName>
        <fullName evidence="6">CMP/dCMP-type deaminase domain-containing protein</fullName>
    </recommendedName>
</protein>
<dbReference type="InterPro" id="IPR050610">
    <property type="entry name" value="APOBEC_Cyt_Deaminase"/>
</dbReference>
<dbReference type="SUPFAM" id="SSF53927">
    <property type="entry name" value="Cytidine deaminase-like"/>
    <property type="match status" value="4"/>
</dbReference>
<feature type="domain" description="CMP/dCMP-type deaminase" evidence="6">
    <location>
        <begin position="381"/>
        <end position="507"/>
    </location>
</feature>
<evidence type="ECO:0000313" key="8">
    <source>
        <dbReference type="Proteomes" id="UP000823872"/>
    </source>
</evidence>
<reference evidence="7 8" key="1">
    <citation type="submission" date="2021-02" db="EMBL/GenBank/DDBJ databases">
        <title>Safari Cat Assemblies.</title>
        <authorList>
            <person name="Bredemeyer K.R."/>
            <person name="Murphy W.J."/>
        </authorList>
    </citation>
    <scope>NUCLEOTIDE SEQUENCE [LARGE SCALE GENOMIC DNA]</scope>
</reference>
<keyword evidence="4" id="KW-0378">Hydrolase</keyword>
<gene>
    <name evidence="7" type="primary">IARS1</name>
</gene>
<keyword evidence="5" id="KW-0862">Zinc</keyword>
<evidence type="ECO:0000256" key="1">
    <source>
        <dbReference type="ARBA" id="ARBA00001947"/>
    </source>
</evidence>
<dbReference type="PANTHER" id="PTHR13857:SF45">
    <property type="entry name" value="DNA DC-DU-EDITING ENZYME APOBEC-3F"/>
    <property type="match status" value="1"/>
</dbReference>
<keyword evidence="8" id="KW-1185">Reference proteome</keyword>
<dbReference type="Ensembl" id="ENSFCTT00005080066.1">
    <property type="protein sequence ID" value="ENSFCTP00005055807.1"/>
    <property type="gene ID" value="ENSFCTG00005028355.1"/>
</dbReference>
<organism evidence="7 8">
    <name type="scientific">Felis catus</name>
    <name type="common">Cat</name>
    <name type="synonym">Felis silvestris catus</name>
    <dbReference type="NCBI Taxonomy" id="9685"/>
    <lineage>
        <taxon>Eukaryota</taxon>
        <taxon>Metazoa</taxon>
        <taxon>Chordata</taxon>
        <taxon>Craniata</taxon>
        <taxon>Vertebrata</taxon>
        <taxon>Euteleostomi</taxon>
        <taxon>Mammalia</taxon>
        <taxon>Eutheria</taxon>
        <taxon>Laurasiatheria</taxon>
        <taxon>Carnivora</taxon>
        <taxon>Feliformia</taxon>
        <taxon>Felidae</taxon>
        <taxon>Felinae</taxon>
        <taxon>Felis</taxon>
    </lineage>
</organism>
<dbReference type="InterPro" id="IPR016192">
    <property type="entry name" value="APOBEC/CMP_deaminase_Zn-bd"/>
</dbReference>
<evidence type="ECO:0000256" key="2">
    <source>
        <dbReference type="ARBA" id="ARBA00006576"/>
    </source>
</evidence>
<keyword evidence="3" id="KW-0479">Metal-binding</keyword>
<dbReference type="Gene3D" id="3.40.140.10">
    <property type="entry name" value="Cytidine Deaminase, domain 2"/>
    <property type="match status" value="4"/>
</dbReference>
<dbReference type="Proteomes" id="UP000823872">
    <property type="component" value="Chromosome B4"/>
</dbReference>
<dbReference type="PROSITE" id="PS00903">
    <property type="entry name" value="CYT_DCMP_DEAMINASES_1"/>
    <property type="match status" value="4"/>
</dbReference>
<evidence type="ECO:0000256" key="4">
    <source>
        <dbReference type="ARBA" id="ARBA00022801"/>
    </source>
</evidence>
<evidence type="ECO:0000313" key="7">
    <source>
        <dbReference type="Ensembl" id="ENSFCTP00005055807.1"/>
    </source>
</evidence>
<evidence type="ECO:0000259" key="6">
    <source>
        <dbReference type="PROSITE" id="PS51747"/>
    </source>
</evidence>
<name>A0ABI8A989_FELCA</name>
<comment type="similarity">
    <text evidence="2">Belongs to the cytidine and deoxycytidylate deaminase family.</text>
</comment>
<feature type="domain" description="CMP/dCMP-type deaminase" evidence="6">
    <location>
        <begin position="564"/>
        <end position="690"/>
    </location>
</feature>
<comment type="cofactor">
    <cofactor evidence="1">
        <name>Zn(2+)</name>
        <dbReference type="ChEBI" id="CHEBI:29105"/>
    </cofactor>
</comment>
<dbReference type="Pfam" id="PF18772">
    <property type="entry name" value="APOBEC2"/>
    <property type="match status" value="4"/>
</dbReference>
<dbReference type="CDD" id="cd01283">
    <property type="entry name" value="cytidine_deaminase"/>
    <property type="match status" value="4"/>
</dbReference>
<evidence type="ECO:0000256" key="5">
    <source>
        <dbReference type="ARBA" id="ARBA00022833"/>
    </source>
</evidence>